<dbReference type="EMBL" id="JBCITK010000001">
    <property type="protein sequence ID" value="MEN0644819.1"/>
    <property type="molecule type" value="Genomic_DNA"/>
</dbReference>
<dbReference type="Gene3D" id="3.40.50.300">
    <property type="entry name" value="P-loop containing nucleotide triphosphate hydrolases"/>
    <property type="match status" value="1"/>
</dbReference>
<organism evidence="8 9">
    <name type="scientific">Alkalicoccobacillus gibsonii</name>
    <dbReference type="NCBI Taxonomy" id="79881"/>
    <lineage>
        <taxon>Bacteria</taxon>
        <taxon>Bacillati</taxon>
        <taxon>Bacillota</taxon>
        <taxon>Bacilli</taxon>
        <taxon>Bacillales</taxon>
        <taxon>Bacillaceae</taxon>
        <taxon>Alkalicoccobacillus</taxon>
    </lineage>
</organism>
<evidence type="ECO:0000256" key="3">
    <source>
        <dbReference type="ARBA" id="ARBA00022989"/>
    </source>
</evidence>
<dbReference type="InterPro" id="IPR027417">
    <property type="entry name" value="P-loop_NTPase"/>
</dbReference>
<dbReference type="Proteomes" id="UP001418796">
    <property type="component" value="Unassembled WGS sequence"/>
</dbReference>
<dbReference type="InterPro" id="IPR011527">
    <property type="entry name" value="ABC1_TM_dom"/>
</dbReference>
<protein>
    <submittedName>
        <fullName evidence="8">ABC transporter ATP-binding protein</fullName>
    </submittedName>
</protein>
<evidence type="ECO:0000256" key="2">
    <source>
        <dbReference type="ARBA" id="ARBA00022692"/>
    </source>
</evidence>
<comment type="subcellular location">
    <subcellularLocation>
        <location evidence="1">Cell membrane</location>
        <topology evidence="1">Multi-pass membrane protein</topology>
    </subcellularLocation>
</comment>
<keyword evidence="8" id="KW-0547">Nucleotide-binding</keyword>
<dbReference type="GO" id="GO:0005524">
    <property type="term" value="F:ATP binding"/>
    <property type="evidence" value="ECO:0007669"/>
    <property type="project" value="UniProtKB-KW"/>
</dbReference>
<evidence type="ECO:0000259" key="7">
    <source>
        <dbReference type="PROSITE" id="PS50929"/>
    </source>
</evidence>
<dbReference type="Gene3D" id="1.20.1560.10">
    <property type="entry name" value="ABC transporter type 1, transmembrane domain"/>
    <property type="match status" value="1"/>
</dbReference>
<feature type="region of interest" description="Disordered" evidence="5">
    <location>
        <begin position="1"/>
        <end position="21"/>
    </location>
</feature>
<accession>A0ABU9VLN3</accession>
<keyword evidence="8" id="KW-0067">ATP-binding</keyword>
<feature type="compositionally biased region" description="Basic and acidic residues" evidence="5">
    <location>
        <begin position="11"/>
        <end position="21"/>
    </location>
</feature>
<name>A0ABU9VLN3_9BACI</name>
<feature type="transmembrane region" description="Helical" evidence="6">
    <location>
        <begin position="161"/>
        <end position="181"/>
    </location>
</feature>
<keyword evidence="3 6" id="KW-1133">Transmembrane helix</keyword>
<dbReference type="SUPFAM" id="SSF52540">
    <property type="entry name" value="P-loop containing nucleoside triphosphate hydrolases"/>
    <property type="match status" value="1"/>
</dbReference>
<gene>
    <name evidence="8" type="ORF">MKY91_16820</name>
</gene>
<dbReference type="PROSITE" id="PS50929">
    <property type="entry name" value="ABC_TM1F"/>
    <property type="match status" value="1"/>
</dbReference>
<proteinExistence type="predicted"/>
<evidence type="ECO:0000256" key="5">
    <source>
        <dbReference type="SAM" id="MobiDB-lite"/>
    </source>
</evidence>
<evidence type="ECO:0000313" key="9">
    <source>
        <dbReference type="Proteomes" id="UP001418796"/>
    </source>
</evidence>
<evidence type="ECO:0000313" key="8">
    <source>
        <dbReference type="EMBL" id="MEN0644819.1"/>
    </source>
</evidence>
<comment type="caution">
    <text evidence="8">The sequence shown here is derived from an EMBL/GenBank/DDBJ whole genome shotgun (WGS) entry which is preliminary data.</text>
</comment>
<evidence type="ECO:0000256" key="4">
    <source>
        <dbReference type="ARBA" id="ARBA00023136"/>
    </source>
</evidence>
<evidence type="ECO:0000256" key="1">
    <source>
        <dbReference type="ARBA" id="ARBA00004651"/>
    </source>
</evidence>
<feature type="transmembrane region" description="Helical" evidence="6">
    <location>
        <begin position="76"/>
        <end position="95"/>
    </location>
</feature>
<keyword evidence="4 6" id="KW-0472">Membrane</keyword>
<keyword evidence="2 6" id="KW-0812">Transmembrane</keyword>
<dbReference type="PANTHER" id="PTHR43394">
    <property type="entry name" value="ATP-DEPENDENT PERMEASE MDL1, MITOCHONDRIAL"/>
    <property type="match status" value="1"/>
</dbReference>
<dbReference type="PANTHER" id="PTHR43394:SF1">
    <property type="entry name" value="ATP-BINDING CASSETTE SUB-FAMILY B MEMBER 10, MITOCHONDRIAL"/>
    <property type="match status" value="1"/>
</dbReference>
<dbReference type="CDD" id="cd18547">
    <property type="entry name" value="ABC_6TM_Tm288_like"/>
    <property type="match status" value="1"/>
</dbReference>
<dbReference type="SUPFAM" id="SSF90123">
    <property type="entry name" value="ABC transporter transmembrane region"/>
    <property type="match status" value="1"/>
</dbReference>
<keyword evidence="9" id="KW-1185">Reference proteome</keyword>
<evidence type="ECO:0000256" key="6">
    <source>
        <dbReference type="SAM" id="Phobius"/>
    </source>
</evidence>
<feature type="domain" description="ABC transmembrane type-1" evidence="7">
    <location>
        <begin position="41"/>
        <end position="328"/>
    </location>
</feature>
<dbReference type="InterPro" id="IPR036640">
    <property type="entry name" value="ABC1_TM_sf"/>
</dbReference>
<feature type="transmembrane region" description="Helical" evidence="6">
    <location>
        <begin position="279"/>
        <end position="299"/>
    </location>
</feature>
<feature type="transmembrane region" description="Helical" evidence="6">
    <location>
        <begin position="36"/>
        <end position="56"/>
    </location>
</feature>
<dbReference type="Pfam" id="PF00664">
    <property type="entry name" value="ABC_membrane"/>
    <property type="match status" value="1"/>
</dbReference>
<dbReference type="InterPro" id="IPR039421">
    <property type="entry name" value="Type_1_exporter"/>
</dbReference>
<feature type="transmembrane region" description="Helical" evidence="6">
    <location>
        <begin position="187"/>
        <end position="204"/>
    </location>
</feature>
<sequence>MSKKQQTPPTKKRETTQKPKDTKGSLLRLLRYVGSFRWRLVILSIAAIIGTAFTILSPKILGLAVTELFQGVSGEGINFFLVLQILLVLGGLYLLSGYFSYVQEYVMVGIAQKVTRVMRQEINEKLARLPLHFFDTRTRGDLLSRAMNDLEKVSSTLQQSLTQLITSLITMIGVTIMMLTISPLLTLITMFILPLSLLITKYVVARSQNYFVKQQHILGILNGHVEEMYTGHQVVKTFGREEQSIDRFKKINTVLYDSTWRAQFISGLIVPFLSFVGNLVYVSVCVIGAIFVAGGRMAIGDIQAFIMYVRLFSQPIQKVASITNVVQSTVACAERIFEILDEPEEKAESNVLPYQTRTKGNITFENVSFSYQKDQPLLQDINLQVGQGQKVAIVG</sequence>
<dbReference type="RefSeq" id="WP_343131440.1">
    <property type="nucleotide sequence ID" value="NZ_JBCITK010000001.1"/>
</dbReference>
<reference evidence="8 9" key="1">
    <citation type="submission" date="2024-03" db="EMBL/GenBank/DDBJ databases">
        <title>Bacilli Hybrid Assemblies.</title>
        <authorList>
            <person name="Kovac J."/>
        </authorList>
    </citation>
    <scope>NUCLEOTIDE SEQUENCE [LARGE SCALE GENOMIC DNA]</scope>
    <source>
        <strain evidence="8 9">FSL R7-0666</strain>
    </source>
</reference>